<name>A0A7C6E8G9_DESAE</name>
<dbReference type="EMBL" id="DRZX01000154">
    <property type="protein sequence ID" value="HHS48850.1"/>
    <property type="molecule type" value="Genomic_DNA"/>
</dbReference>
<protein>
    <submittedName>
        <fullName evidence="2">Uncharacterized protein</fullName>
    </submittedName>
</protein>
<keyword evidence="1" id="KW-1133">Transmembrane helix</keyword>
<keyword evidence="1" id="KW-0472">Membrane</keyword>
<proteinExistence type="predicted"/>
<gene>
    <name evidence="2" type="ORF">ENM99_03200</name>
</gene>
<dbReference type="Proteomes" id="UP000886400">
    <property type="component" value="Unassembled WGS sequence"/>
</dbReference>
<evidence type="ECO:0000313" key="2">
    <source>
        <dbReference type="EMBL" id="HHS48850.1"/>
    </source>
</evidence>
<sequence>MGFSFADSYHKAIALANSTLNAQSLIMPYQDAFHAMMWMSLIFVVFLPFIKRSKNKPNTPVNTEMQGLDCKPLSFFIFQKSLINFHIGI</sequence>
<evidence type="ECO:0000256" key="1">
    <source>
        <dbReference type="SAM" id="Phobius"/>
    </source>
</evidence>
<accession>A0A7C6E8G9</accession>
<comment type="caution">
    <text evidence="2">The sequence shown here is derived from an EMBL/GenBank/DDBJ whole genome shotgun (WGS) entry which is preliminary data.</text>
</comment>
<feature type="transmembrane region" description="Helical" evidence="1">
    <location>
        <begin position="32"/>
        <end position="50"/>
    </location>
</feature>
<keyword evidence="1" id="KW-0812">Transmembrane</keyword>
<dbReference type="AlphaFoldDB" id="A0A7C6E8G9"/>
<organism evidence="2">
    <name type="scientific">Desulfurella acetivorans</name>
    <dbReference type="NCBI Taxonomy" id="33002"/>
    <lineage>
        <taxon>Bacteria</taxon>
        <taxon>Pseudomonadati</taxon>
        <taxon>Campylobacterota</taxon>
        <taxon>Desulfurellia</taxon>
        <taxon>Desulfurellales</taxon>
        <taxon>Desulfurellaceae</taxon>
        <taxon>Desulfurella</taxon>
    </lineage>
</organism>
<reference evidence="2" key="1">
    <citation type="journal article" date="2020" name="mSystems">
        <title>Genome- and Community-Level Interaction Insights into Carbon Utilization and Element Cycling Functions of Hydrothermarchaeota in Hydrothermal Sediment.</title>
        <authorList>
            <person name="Zhou Z."/>
            <person name="Liu Y."/>
            <person name="Xu W."/>
            <person name="Pan J."/>
            <person name="Luo Z.H."/>
            <person name="Li M."/>
        </authorList>
    </citation>
    <scope>NUCLEOTIDE SEQUENCE [LARGE SCALE GENOMIC DNA]</scope>
    <source>
        <strain evidence="2">SpSt-1135</strain>
    </source>
</reference>